<proteinExistence type="inferred from homology"/>
<dbReference type="Pfam" id="PF07715">
    <property type="entry name" value="Plug"/>
    <property type="match status" value="1"/>
</dbReference>
<evidence type="ECO:0000256" key="3">
    <source>
        <dbReference type="ARBA" id="ARBA00022452"/>
    </source>
</evidence>
<organism evidence="15 16">
    <name type="scientific">Chitinophaga nivalis</name>
    <dbReference type="NCBI Taxonomy" id="2991709"/>
    <lineage>
        <taxon>Bacteria</taxon>
        <taxon>Pseudomonadati</taxon>
        <taxon>Bacteroidota</taxon>
        <taxon>Chitinophagia</taxon>
        <taxon>Chitinophagales</taxon>
        <taxon>Chitinophagaceae</taxon>
        <taxon>Chitinophaga</taxon>
    </lineage>
</organism>
<evidence type="ECO:0000256" key="12">
    <source>
        <dbReference type="RuleBase" id="RU003357"/>
    </source>
</evidence>
<evidence type="ECO:0000259" key="14">
    <source>
        <dbReference type="Pfam" id="PF07715"/>
    </source>
</evidence>
<dbReference type="PANTHER" id="PTHR32552">
    <property type="entry name" value="FERRICHROME IRON RECEPTOR-RELATED"/>
    <property type="match status" value="1"/>
</dbReference>
<dbReference type="EMBL" id="JAPDNS010000001">
    <property type="protein sequence ID" value="MCW3483680.1"/>
    <property type="molecule type" value="Genomic_DNA"/>
</dbReference>
<dbReference type="PANTHER" id="PTHR32552:SF81">
    <property type="entry name" value="TONB-DEPENDENT OUTER MEMBRANE RECEPTOR"/>
    <property type="match status" value="1"/>
</dbReference>
<evidence type="ECO:0000256" key="9">
    <source>
        <dbReference type="ARBA" id="ARBA00023136"/>
    </source>
</evidence>
<protein>
    <submittedName>
        <fullName evidence="15">TonB-dependent receptor</fullName>
    </submittedName>
</protein>
<keyword evidence="8 12" id="KW-0798">TonB box</keyword>
<keyword evidence="4" id="KW-0410">Iron transport</keyword>
<dbReference type="InterPro" id="IPR039426">
    <property type="entry name" value="TonB-dep_rcpt-like"/>
</dbReference>
<feature type="domain" description="TonB-dependent receptor plug" evidence="14">
    <location>
        <begin position="28"/>
        <end position="131"/>
    </location>
</feature>
<evidence type="ECO:0000256" key="11">
    <source>
        <dbReference type="PROSITE-ProRule" id="PRU01360"/>
    </source>
</evidence>
<comment type="subcellular location">
    <subcellularLocation>
        <location evidence="1 11">Cell outer membrane</location>
        <topology evidence="1 11">Multi-pass membrane protein</topology>
    </subcellularLocation>
</comment>
<evidence type="ECO:0000256" key="10">
    <source>
        <dbReference type="ARBA" id="ARBA00023237"/>
    </source>
</evidence>
<keyword evidence="16" id="KW-1185">Reference proteome</keyword>
<keyword evidence="7" id="KW-0406">Ion transport</keyword>
<evidence type="ECO:0000256" key="8">
    <source>
        <dbReference type="ARBA" id="ARBA00023077"/>
    </source>
</evidence>
<keyword evidence="3 11" id="KW-1134">Transmembrane beta strand</keyword>
<accession>A0ABT3II85</accession>
<evidence type="ECO:0000256" key="5">
    <source>
        <dbReference type="ARBA" id="ARBA00022692"/>
    </source>
</evidence>
<evidence type="ECO:0000256" key="1">
    <source>
        <dbReference type="ARBA" id="ARBA00004571"/>
    </source>
</evidence>
<dbReference type="RefSeq" id="WP_264729200.1">
    <property type="nucleotide sequence ID" value="NZ_JAPDNR010000001.1"/>
</dbReference>
<sequence>MAAQDALPSARRQLEEVIVVAEKKEINLQKIPMAVTALNARQIQDYRLWSVKDITALSPNLFFSNIGDERPYMTIRGVGANSSTMGVAMFVDDIPQTSMQNAFSVINDVDKIEILRGPQGTIYGRNAIGGVINLYTKMPANHINGYAEVSVGNYGTQRYSAGINGPIKKDKLFFKLSAFYNDRNGYITNDHDGQTFDHYTGYGVSGALQYKPSAAWDIYLNFNSYMNKNKGAYPYAANDSLAFSRPYTTNQNVNTWVHQSSVQPSLKISYTGSQLSFKSITSFQRGRFIATGLMDGDYTPYDLTTFQYLKLPDNNYRDNLSQEFRLSNNAQPDSKWKWMTGLLYVSEKSPTQYQYGIGKDARSFDPNAPYTLILNSRSDFNIGSAFAQASYQLTPHIEVTGGLRYDVEWKKFSNNQLFRKEGIPDQVMAKDSTRKATFESLSPKLNISWQAATGVKAYVAYSRGFRAGGFNEQTTNPAYINYDAEKSDNYELGVKTTTLDNKLRINVALFYIHWFDMQTLALIPGTGNQQVTLNTGKANNYGVEAEMTWLAAKGLQVNYNFGYNHARYKNLPLPDGAGMKEYKDNHVFLSPDYTSMLAVQYTKRVSEKKNAAQLMAMAEWQNIGTIYFDLKNTIRQSPYNLVNFKLGCAFSGFEVSAWIRNAFQQHYLSFGYSQNGSFVLLGNPRTFGLTTRVNF</sequence>
<keyword evidence="15" id="KW-0675">Receptor</keyword>
<dbReference type="SUPFAM" id="SSF56935">
    <property type="entry name" value="Porins"/>
    <property type="match status" value="1"/>
</dbReference>
<dbReference type="Gene3D" id="2.40.170.20">
    <property type="entry name" value="TonB-dependent receptor, beta-barrel domain"/>
    <property type="match status" value="1"/>
</dbReference>
<evidence type="ECO:0000256" key="2">
    <source>
        <dbReference type="ARBA" id="ARBA00022448"/>
    </source>
</evidence>
<dbReference type="InterPro" id="IPR012910">
    <property type="entry name" value="Plug_dom"/>
</dbReference>
<evidence type="ECO:0000313" key="16">
    <source>
        <dbReference type="Proteomes" id="UP001207742"/>
    </source>
</evidence>
<keyword evidence="5 11" id="KW-0812">Transmembrane</keyword>
<comment type="caution">
    <text evidence="15">The sequence shown here is derived from an EMBL/GenBank/DDBJ whole genome shotgun (WGS) entry which is preliminary data.</text>
</comment>
<reference evidence="15 16" key="1">
    <citation type="submission" date="2022-10" db="EMBL/GenBank/DDBJ databases">
        <title>Chitinophaga nivalis PC15 sp. nov., isolated from Pyeongchang county, South Korea.</title>
        <authorList>
            <person name="Trinh H.N."/>
        </authorList>
    </citation>
    <scope>NUCLEOTIDE SEQUENCE [LARGE SCALE GENOMIC DNA]</scope>
    <source>
        <strain evidence="15 16">PC14</strain>
    </source>
</reference>
<dbReference type="CDD" id="cd01347">
    <property type="entry name" value="ligand_gated_channel"/>
    <property type="match status" value="1"/>
</dbReference>
<evidence type="ECO:0000313" key="15">
    <source>
        <dbReference type="EMBL" id="MCW3483680.1"/>
    </source>
</evidence>
<evidence type="ECO:0000259" key="13">
    <source>
        <dbReference type="Pfam" id="PF00593"/>
    </source>
</evidence>
<dbReference type="PROSITE" id="PS52016">
    <property type="entry name" value="TONB_DEPENDENT_REC_3"/>
    <property type="match status" value="1"/>
</dbReference>
<dbReference type="InterPro" id="IPR036942">
    <property type="entry name" value="Beta-barrel_TonB_sf"/>
</dbReference>
<name>A0ABT3II85_9BACT</name>
<dbReference type="InterPro" id="IPR000531">
    <property type="entry name" value="Beta-barrel_TonB"/>
</dbReference>
<keyword evidence="2 11" id="KW-0813">Transport</keyword>
<evidence type="ECO:0000256" key="4">
    <source>
        <dbReference type="ARBA" id="ARBA00022496"/>
    </source>
</evidence>
<dbReference type="Pfam" id="PF00593">
    <property type="entry name" value="TonB_dep_Rec_b-barrel"/>
    <property type="match status" value="1"/>
</dbReference>
<evidence type="ECO:0000256" key="7">
    <source>
        <dbReference type="ARBA" id="ARBA00023065"/>
    </source>
</evidence>
<feature type="domain" description="TonB-dependent receptor-like beta-barrel" evidence="13">
    <location>
        <begin position="231"/>
        <end position="661"/>
    </location>
</feature>
<keyword evidence="9 11" id="KW-0472">Membrane</keyword>
<evidence type="ECO:0000256" key="6">
    <source>
        <dbReference type="ARBA" id="ARBA00023004"/>
    </source>
</evidence>
<dbReference type="Proteomes" id="UP001207742">
    <property type="component" value="Unassembled WGS sequence"/>
</dbReference>
<keyword evidence="6" id="KW-0408">Iron</keyword>
<comment type="similarity">
    <text evidence="11 12">Belongs to the TonB-dependent receptor family.</text>
</comment>
<keyword evidence="10 11" id="KW-0998">Cell outer membrane</keyword>
<gene>
    <name evidence="15" type="ORF">OL497_07230</name>
</gene>